<dbReference type="OrthoDB" id="647990at2"/>
<accession>A0A1M7AEN1</accession>
<gene>
    <name evidence="1" type="ORF">SAMN05444266_103251</name>
</gene>
<dbReference type="EMBL" id="FRBL01000003">
    <property type="protein sequence ID" value="SHL41221.1"/>
    <property type="molecule type" value="Genomic_DNA"/>
</dbReference>
<dbReference type="RefSeq" id="WP_073080000.1">
    <property type="nucleotide sequence ID" value="NZ_FRBL01000003.1"/>
</dbReference>
<keyword evidence="2" id="KW-1185">Reference proteome</keyword>
<evidence type="ECO:0000313" key="1">
    <source>
        <dbReference type="EMBL" id="SHL41221.1"/>
    </source>
</evidence>
<name>A0A1M7AEN1_9BACT</name>
<reference evidence="1 2" key="1">
    <citation type="submission" date="2016-11" db="EMBL/GenBank/DDBJ databases">
        <authorList>
            <person name="Jaros S."/>
            <person name="Januszkiewicz K."/>
            <person name="Wedrychowicz H."/>
        </authorList>
    </citation>
    <scope>NUCLEOTIDE SEQUENCE [LARGE SCALE GENOMIC DNA]</scope>
    <source>
        <strain evidence="1 2">DSM 27406</strain>
    </source>
</reference>
<sequence length="358" mass="39340">MNTLHKLFHTHKLVLAAAVIIGLGAVSCEKGDDFSRPAGNTNSIEKDKADAFKNLTDDETSMWAWAMETSFTNNKFPGMLLQLSKDSSANIYSIDNGGIVTDLSRLRSSGTLTAGESSLALQLINILRPYSDYQIRQILADPQNASFKNAVLSLLPNYENFGSQTINLRELEGAFDANGPIQLSLTFHNSEFLALLKEYGWLDFDFRLLRYTKDTVELTGYYSNSANKVSYLLRTHDDPTFFAYASTIMMTINPSKAKVTMKTGGNVVPIPAGYNSGLHYFYKCFNQGFLQPDGLGYGFVPNGVDVAKAPDVFKNAKLVKIKSVRQGNPLTAPAGTVLMTFTVIGQDGTSKEVELSKN</sequence>
<evidence type="ECO:0000313" key="2">
    <source>
        <dbReference type="Proteomes" id="UP000184420"/>
    </source>
</evidence>
<proteinExistence type="predicted"/>
<dbReference type="STRING" id="1419482.SAMN05444266_103251"/>
<dbReference type="PROSITE" id="PS51257">
    <property type="entry name" value="PROKAR_LIPOPROTEIN"/>
    <property type="match status" value="1"/>
</dbReference>
<protein>
    <submittedName>
        <fullName evidence="1">Uncharacterized protein</fullName>
    </submittedName>
</protein>
<dbReference type="Proteomes" id="UP000184420">
    <property type="component" value="Unassembled WGS sequence"/>
</dbReference>
<organism evidence="1 2">
    <name type="scientific">Chitinophaga jiangningensis</name>
    <dbReference type="NCBI Taxonomy" id="1419482"/>
    <lineage>
        <taxon>Bacteria</taxon>
        <taxon>Pseudomonadati</taxon>
        <taxon>Bacteroidota</taxon>
        <taxon>Chitinophagia</taxon>
        <taxon>Chitinophagales</taxon>
        <taxon>Chitinophagaceae</taxon>
        <taxon>Chitinophaga</taxon>
    </lineage>
</organism>
<dbReference type="AlphaFoldDB" id="A0A1M7AEN1"/>